<dbReference type="EMBL" id="KZ084209">
    <property type="protein sequence ID" value="OSC96233.1"/>
    <property type="molecule type" value="Genomic_DNA"/>
</dbReference>
<gene>
    <name evidence="2" type="ORF">PYCCODRAFT_1472788</name>
</gene>
<reference evidence="2 3" key="1">
    <citation type="journal article" date="2015" name="Biotechnol. Biofuels">
        <title>Enhanced degradation of softwood versus hardwood by the white-rot fungus Pycnoporus coccineus.</title>
        <authorList>
            <person name="Couturier M."/>
            <person name="Navarro D."/>
            <person name="Chevret D."/>
            <person name="Henrissat B."/>
            <person name="Piumi F."/>
            <person name="Ruiz-Duenas F.J."/>
            <person name="Martinez A.T."/>
            <person name="Grigoriev I.V."/>
            <person name="Riley R."/>
            <person name="Lipzen A."/>
            <person name="Berrin J.G."/>
            <person name="Master E.R."/>
            <person name="Rosso M.N."/>
        </authorList>
    </citation>
    <scope>NUCLEOTIDE SEQUENCE [LARGE SCALE GENOMIC DNA]</scope>
    <source>
        <strain evidence="2 3">BRFM310</strain>
    </source>
</reference>
<accession>A0A1Y2I6G4</accession>
<evidence type="ECO:0000313" key="3">
    <source>
        <dbReference type="Proteomes" id="UP000193067"/>
    </source>
</evidence>
<dbReference type="AlphaFoldDB" id="A0A1Y2I6G4"/>
<protein>
    <submittedName>
        <fullName evidence="2">Uncharacterized protein</fullName>
    </submittedName>
</protein>
<keyword evidence="3" id="KW-1185">Reference proteome</keyword>
<dbReference type="Proteomes" id="UP000193067">
    <property type="component" value="Unassembled WGS sequence"/>
</dbReference>
<feature type="region of interest" description="Disordered" evidence="1">
    <location>
        <begin position="38"/>
        <end position="133"/>
    </location>
</feature>
<proteinExistence type="predicted"/>
<evidence type="ECO:0000256" key="1">
    <source>
        <dbReference type="SAM" id="MobiDB-lite"/>
    </source>
</evidence>
<organism evidence="2 3">
    <name type="scientific">Trametes coccinea (strain BRFM310)</name>
    <name type="common">Pycnoporus coccineus</name>
    <dbReference type="NCBI Taxonomy" id="1353009"/>
    <lineage>
        <taxon>Eukaryota</taxon>
        <taxon>Fungi</taxon>
        <taxon>Dikarya</taxon>
        <taxon>Basidiomycota</taxon>
        <taxon>Agaricomycotina</taxon>
        <taxon>Agaricomycetes</taxon>
        <taxon>Polyporales</taxon>
        <taxon>Polyporaceae</taxon>
        <taxon>Trametes</taxon>
    </lineage>
</organism>
<feature type="compositionally biased region" description="Basic and acidic residues" evidence="1">
    <location>
        <begin position="118"/>
        <end position="133"/>
    </location>
</feature>
<feature type="compositionally biased region" description="Basic and acidic residues" evidence="1">
    <location>
        <begin position="46"/>
        <end position="66"/>
    </location>
</feature>
<sequence length="133" mass="15022">MARLDHGASAPHVARYQHDPVSRLPAYCASHLGRYHPYPRLAAGPLERRSKSDADVDNDALHEESRALIARPRHVAACAERPDPDTSPLMRPTNRYQQFSHSARTRPRPLRHSLARAKRLDGVREPIDPREAS</sequence>
<name>A0A1Y2I6G4_TRAC3</name>
<evidence type="ECO:0000313" key="2">
    <source>
        <dbReference type="EMBL" id="OSC96233.1"/>
    </source>
</evidence>
<feature type="compositionally biased region" description="Basic residues" evidence="1">
    <location>
        <begin position="103"/>
        <end position="117"/>
    </location>
</feature>
<dbReference type="OrthoDB" id="2749004at2759"/>